<sequence>MVGLLYIHNQSGVLLTECIFRLYFFNFFCRIRINSEHSSTRKQSNLLFENIHNIQAFRLNAFMLYQRISKLETMLLTTEKKAMLGYVASSMEKRNFLDADHDQHLRRKFWGNHLNLFYLLEHNCNLAQRSIPHQNTNREDYRIIYVDLEKLPTTLLSLDLKPIIKAVLYLLSIVPNTALKPLSH</sequence>
<dbReference type="Proteomes" id="UP000095283">
    <property type="component" value="Unplaced"/>
</dbReference>
<reference evidence="2" key="1">
    <citation type="submission" date="2016-11" db="UniProtKB">
        <authorList>
            <consortium name="WormBaseParasite"/>
        </authorList>
    </citation>
    <scope>IDENTIFICATION</scope>
</reference>
<evidence type="ECO:0000313" key="2">
    <source>
        <dbReference type="WBParaSite" id="Hba_00359"/>
    </source>
</evidence>
<accession>A0A1I7W6U4</accession>
<evidence type="ECO:0000313" key="1">
    <source>
        <dbReference type="Proteomes" id="UP000095283"/>
    </source>
</evidence>
<dbReference type="AlphaFoldDB" id="A0A1I7W6U4"/>
<protein>
    <submittedName>
        <fullName evidence="2">Uncharacterized protein</fullName>
    </submittedName>
</protein>
<proteinExistence type="predicted"/>
<organism evidence="1 2">
    <name type="scientific">Heterorhabditis bacteriophora</name>
    <name type="common">Entomopathogenic nematode worm</name>
    <dbReference type="NCBI Taxonomy" id="37862"/>
    <lineage>
        <taxon>Eukaryota</taxon>
        <taxon>Metazoa</taxon>
        <taxon>Ecdysozoa</taxon>
        <taxon>Nematoda</taxon>
        <taxon>Chromadorea</taxon>
        <taxon>Rhabditida</taxon>
        <taxon>Rhabditina</taxon>
        <taxon>Rhabditomorpha</taxon>
        <taxon>Strongyloidea</taxon>
        <taxon>Heterorhabditidae</taxon>
        <taxon>Heterorhabditis</taxon>
    </lineage>
</organism>
<name>A0A1I7W6U4_HETBA</name>
<dbReference type="WBParaSite" id="Hba_00359">
    <property type="protein sequence ID" value="Hba_00359"/>
    <property type="gene ID" value="Hba_00359"/>
</dbReference>
<keyword evidence="1" id="KW-1185">Reference proteome</keyword>